<dbReference type="EMBL" id="JBHTHX010001691">
    <property type="protein sequence ID" value="MFD0889171.1"/>
    <property type="molecule type" value="Genomic_DNA"/>
</dbReference>
<feature type="region of interest" description="Disordered" evidence="2">
    <location>
        <begin position="108"/>
        <end position="262"/>
    </location>
</feature>
<evidence type="ECO:0000313" key="3">
    <source>
        <dbReference type="EMBL" id="MFD0889171.1"/>
    </source>
</evidence>
<feature type="compositionally biased region" description="Basic and acidic residues" evidence="2">
    <location>
        <begin position="192"/>
        <end position="214"/>
    </location>
</feature>
<reference evidence="4" key="1">
    <citation type="journal article" date="2019" name="Int. J. Syst. Evol. Microbiol.">
        <title>The Global Catalogue of Microorganisms (GCM) 10K type strain sequencing project: providing services to taxonomists for standard genome sequencing and annotation.</title>
        <authorList>
            <consortium name="The Broad Institute Genomics Platform"/>
            <consortium name="The Broad Institute Genome Sequencing Center for Infectious Disease"/>
            <person name="Wu L."/>
            <person name="Ma J."/>
        </authorList>
    </citation>
    <scope>NUCLEOTIDE SEQUENCE [LARGE SCALE GENOMIC DNA]</scope>
    <source>
        <strain evidence="4">CCUG 62974</strain>
    </source>
</reference>
<feature type="coiled-coil region" evidence="1">
    <location>
        <begin position="19"/>
        <end position="60"/>
    </location>
</feature>
<accession>A0ABW3E1M7</accession>
<evidence type="ECO:0000256" key="1">
    <source>
        <dbReference type="SAM" id="Coils"/>
    </source>
</evidence>
<proteinExistence type="predicted"/>
<evidence type="ECO:0000256" key="2">
    <source>
        <dbReference type="SAM" id="MobiDB-lite"/>
    </source>
</evidence>
<dbReference type="Proteomes" id="UP001597024">
    <property type="component" value="Unassembled WGS sequence"/>
</dbReference>
<keyword evidence="4" id="KW-1185">Reference proteome</keyword>
<organism evidence="3 4">
    <name type="scientific">Streptosporangium algeriense</name>
    <dbReference type="NCBI Taxonomy" id="1682748"/>
    <lineage>
        <taxon>Bacteria</taxon>
        <taxon>Bacillati</taxon>
        <taxon>Actinomycetota</taxon>
        <taxon>Actinomycetes</taxon>
        <taxon>Streptosporangiales</taxon>
        <taxon>Streptosporangiaceae</taxon>
        <taxon>Streptosporangium</taxon>
    </lineage>
</organism>
<evidence type="ECO:0000313" key="4">
    <source>
        <dbReference type="Proteomes" id="UP001597024"/>
    </source>
</evidence>
<gene>
    <name evidence="3" type="ORF">ACFQ08_31950</name>
</gene>
<feature type="compositionally biased region" description="Low complexity" evidence="2">
    <location>
        <begin position="143"/>
        <end position="153"/>
    </location>
</feature>
<comment type="caution">
    <text evidence="3">The sequence shown here is derived from an EMBL/GenBank/DDBJ whole genome shotgun (WGS) entry which is preliminary data.</text>
</comment>
<keyword evidence="1" id="KW-0175">Coiled coil</keyword>
<protein>
    <submittedName>
        <fullName evidence="3">Uncharacterized protein</fullName>
    </submittedName>
</protein>
<feature type="compositionally biased region" description="Polar residues" evidence="2">
    <location>
        <begin position="108"/>
        <end position="126"/>
    </location>
</feature>
<sequence length="262" mass="28704">MERRALFHHALLGSRFVMNGRLLAEVERTRQELDRTLARATVTEDQLDALDEQVLRYRREYITSAPLPMLYRLMLELCDVRALVTARQPAMAQRRLLSATVTLVTAHTPSATTGYGPSATTPTTGASRAAANSHPVSSSWDMATTASSPASSADAQGGTGERAADRRIQLVMTPTLSRTKGTAEPDEGDDAGGQHREVRQGRDRRPGDQRDRVVEQLQVGEVPPAPGERAEQAGKEDQQDEREQPGQQPREEPPRRPGGEPP</sequence>
<feature type="non-terminal residue" evidence="3">
    <location>
        <position position="262"/>
    </location>
</feature>
<name>A0ABW3E1M7_9ACTN</name>
<feature type="compositionally biased region" description="Basic and acidic residues" evidence="2">
    <location>
        <begin position="228"/>
        <end position="262"/>
    </location>
</feature>